<feature type="region of interest" description="Disordered" evidence="1">
    <location>
        <begin position="1040"/>
        <end position="1064"/>
    </location>
</feature>
<feature type="compositionally biased region" description="Polar residues" evidence="1">
    <location>
        <begin position="78"/>
        <end position="90"/>
    </location>
</feature>
<feature type="compositionally biased region" description="Low complexity" evidence="1">
    <location>
        <begin position="226"/>
        <end position="259"/>
    </location>
</feature>
<accession>A0A4Y7Q9H8</accession>
<feature type="compositionally biased region" description="Polar residues" evidence="1">
    <location>
        <begin position="470"/>
        <end position="479"/>
    </location>
</feature>
<feature type="region of interest" description="Disordered" evidence="1">
    <location>
        <begin position="49"/>
        <end position="260"/>
    </location>
</feature>
<feature type="compositionally biased region" description="Pro residues" evidence="1">
    <location>
        <begin position="279"/>
        <end position="301"/>
    </location>
</feature>
<feature type="region of interest" description="Disordered" evidence="1">
    <location>
        <begin position="275"/>
        <end position="304"/>
    </location>
</feature>
<feature type="compositionally biased region" description="Polar residues" evidence="1">
    <location>
        <begin position="1"/>
        <end position="10"/>
    </location>
</feature>
<feature type="compositionally biased region" description="Polar residues" evidence="1">
    <location>
        <begin position="536"/>
        <end position="546"/>
    </location>
</feature>
<dbReference type="OrthoDB" id="28208at2759"/>
<feature type="region of interest" description="Disordered" evidence="1">
    <location>
        <begin position="728"/>
        <end position="829"/>
    </location>
</feature>
<dbReference type="EMBL" id="ML170167">
    <property type="protein sequence ID" value="TDL24244.1"/>
    <property type="molecule type" value="Genomic_DNA"/>
</dbReference>
<feature type="compositionally biased region" description="Low complexity" evidence="1">
    <location>
        <begin position="794"/>
        <end position="813"/>
    </location>
</feature>
<feature type="compositionally biased region" description="Low complexity" evidence="1">
    <location>
        <begin position="448"/>
        <end position="460"/>
    </location>
</feature>
<feature type="compositionally biased region" description="Polar residues" evidence="1">
    <location>
        <begin position="819"/>
        <end position="829"/>
    </location>
</feature>
<feature type="compositionally biased region" description="Polar residues" evidence="1">
    <location>
        <begin position="924"/>
        <end position="933"/>
    </location>
</feature>
<feature type="compositionally biased region" description="Basic and acidic residues" evidence="1">
    <location>
        <begin position="58"/>
        <end position="76"/>
    </location>
</feature>
<evidence type="ECO:0000313" key="2">
    <source>
        <dbReference type="EMBL" id="TDL24244.1"/>
    </source>
</evidence>
<feature type="compositionally biased region" description="Basic residues" evidence="1">
    <location>
        <begin position="515"/>
        <end position="531"/>
    </location>
</feature>
<feature type="compositionally biased region" description="Polar residues" evidence="1">
    <location>
        <begin position="774"/>
        <end position="793"/>
    </location>
</feature>
<feature type="region of interest" description="Disordered" evidence="1">
    <location>
        <begin position="344"/>
        <end position="375"/>
    </location>
</feature>
<evidence type="ECO:0000313" key="3">
    <source>
        <dbReference type="Proteomes" id="UP000294933"/>
    </source>
</evidence>
<organism evidence="2 3">
    <name type="scientific">Rickenella mellea</name>
    <dbReference type="NCBI Taxonomy" id="50990"/>
    <lineage>
        <taxon>Eukaryota</taxon>
        <taxon>Fungi</taxon>
        <taxon>Dikarya</taxon>
        <taxon>Basidiomycota</taxon>
        <taxon>Agaricomycotina</taxon>
        <taxon>Agaricomycetes</taxon>
        <taxon>Hymenochaetales</taxon>
        <taxon>Rickenellaceae</taxon>
        <taxon>Rickenella</taxon>
    </lineage>
</organism>
<feature type="region of interest" description="Disordered" evidence="1">
    <location>
        <begin position="437"/>
        <end position="493"/>
    </location>
</feature>
<protein>
    <submittedName>
        <fullName evidence="2">Uncharacterized protein</fullName>
    </submittedName>
</protein>
<feature type="compositionally biased region" description="Basic and acidic residues" evidence="1">
    <location>
        <begin position="97"/>
        <end position="108"/>
    </location>
</feature>
<reference evidence="2 3" key="1">
    <citation type="submission" date="2018-06" db="EMBL/GenBank/DDBJ databases">
        <title>A transcriptomic atlas of mushroom development highlights an independent origin of complex multicellularity.</title>
        <authorList>
            <consortium name="DOE Joint Genome Institute"/>
            <person name="Krizsan K."/>
            <person name="Almasi E."/>
            <person name="Merenyi Z."/>
            <person name="Sahu N."/>
            <person name="Viragh M."/>
            <person name="Koszo T."/>
            <person name="Mondo S."/>
            <person name="Kiss B."/>
            <person name="Balint B."/>
            <person name="Kues U."/>
            <person name="Barry K."/>
            <person name="Hegedus J.C."/>
            <person name="Henrissat B."/>
            <person name="Johnson J."/>
            <person name="Lipzen A."/>
            <person name="Ohm R."/>
            <person name="Nagy I."/>
            <person name="Pangilinan J."/>
            <person name="Yan J."/>
            <person name="Xiong Y."/>
            <person name="Grigoriev I.V."/>
            <person name="Hibbett D.S."/>
            <person name="Nagy L.G."/>
        </authorList>
    </citation>
    <scope>NUCLEOTIDE SEQUENCE [LARGE SCALE GENOMIC DNA]</scope>
    <source>
        <strain evidence="2 3">SZMC22713</strain>
    </source>
</reference>
<name>A0A4Y7Q9H8_9AGAM</name>
<dbReference type="AlphaFoldDB" id="A0A4Y7Q9H8"/>
<feature type="compositionally biased region" description="Polar residues" evidence="1">
    <location>
        <begin position="728"/>
        <end position="737"/>
    </location>
</feature>
<feature type="region of interest" description="Disordered" evidence="1">
    <location>
        <begin position="948"/>
        <end position="968"/>
    </location>
</feature>
<feature type="compositionally biased region" description="Polar residues" evidence="1">
    <location>
        <begin position="151"/>
        <end position="171"/>
    </location>
</feature>
<feature type="region of interest" description="Disordered" evidence="1">
    <location>
        <begin position="507"/>
        <end position="614"/>
    </location>
</feature>
<dbReference type="STRING" id="50990.A0A4Y7Q9H8"/>
<feature type="region of interest" description="Disordered" evidence="1">
    <location>
        <begin position="887"/>
        <end position="936"/>
    </location>
</feature>
<gene>
    <name evidence="2" type="ORF">BD410DRAFT_786353</name>
</gene>
<feature type="compositionally biased region" description="Low complexity" evidence="1">
    <location>
        <begin position="575"/>
        <end position="593"/>
    </location>
</feature>
<feature type="region of interest" description="Disordered" evidence="1">
    <location>
        <begin position="1"/>
        <end position="28"/>
    </location>
</feature>
<feature type="compositionally biased region" description="Polar residues" evidence="1">
    <location>
        <begin position="955"/>
        <end position="965"/>
    </location>
</feature>
<sequence>MAAVSPNDNNHVPHLHEASSSGSPNEKSMLAAFSPSLIVADLDLKDHRFPAFTSPVTTDERDNRLRGRMSLERGSAEKGSSGSPRTSQSEGVLYRQVLDDVRRRHTDDPPTQDVSPTDLSPPRSLPKPPALNDTASFNVNGDDETGRLESRLSNGTSSQQRILVTSPSPMTDQDLRRRSRDSRLDDPDVVPDRSSPMRDASRTYTPSTPKHPSAPGPSSGQAGTRASYPIIPSSASPSYRQSQSQLQNQAQSQPQAQNPTVSVAYSSGNRAFAQQPTFITPPAPPPNPVNPVYSPGPPPRPPQEEVCIECAMRDQDMADIDVTGPGVWDRESDVYYQDLLRKEEEEEAAMSRPSTPHRRPSDPNRPRAKGGRLTEQNLKVWLTMNPKEPQTRHQTIELYVKTQSSLLEAEALARARAMQESRALENRMRETYQNMRRSTHDLNGNSMTPIPLTLTEPETPSRLKHHSRNSRSATLASTTDVRHSRHHSRDVTLLENGLLVEHVDVRKEEKEERERRRKEEKRERSRARKLSRSSAVDVTSMYSVSAPSPVPHPDSGFHTISGDRDVGGGGGGHQSPRSFSRYSQSSSRPMSVSTMPITPQATRPSNGRLPSQVSLVDTQSISSTSVNRASRFFAFKNWSHAWRSQESFAQSGMSGSMMDMHVALDNERHLPIPHQPVDMGNNTPSLLLSEQQQWPSRRSMDTERGASMDRPKKKKGLAKIWNLFTGNKAEQNDANSQRSRDIHSNGTEDDLPLAPPPPLSYLVSRTTGDRIPQSPRSVNVNGLTLNGSVGGANSQRPVSSGSPQRSSGASQQQPMVTPPGSSLLATPTSPYHAWQEPHIVEEGRNDGEVSPVMEEDAQYLQTPGKENSRVLHGVLSAPDMRQRLQESFSTPSLTQSPPPTTMTHHQRPMSVMSLHKNLPPLPHESSSSVQTPSEGRRQTMYAFDSSADTAEEYDSTPNGMLSPYSTPRGPDVRRQSFGGMATKPPLPPIQTYPVTMNGSGGKYIDMATTTPVKGGGPHPAFAYTEFGGSRHSLGRFDDMRRFENGNGNGNNAEKTPTTPSKRRSKYGLAALLGRKPQTPVREAVGGQMPDASRVSSPEFGYGVREDVMAERRGSPLSTYQSKTRLSVASRKAIDALVDQDPDFVAYRYPSVDQHLTLGKGTI</sequence>
<feature type="compositionally biased region" description="Polar residues" evidence="1">
    <location>
        <begin position="202"/>
        <end position="224"/>
    </location>
</feature>
<feature type="region of interest" description="Disordered" evidence="1">
    <location>
        <begin position="689"/>
        <end position="715"/>
    </location>
</feature>
<feature type="compositionally biased region" description="Polar residues" evidence="1">
    <location>
        <begin position="437"/>
        <end position="447"/>
    </location>
</feature>
<proteinExistence type="predicted"/>
<feature type="compositionally biased region" description="Basic and acidic residues" evidence="1">
    <location>
        <begin position="173"/>
        <end position="186"/>
    </location>
</feature>
<evidence type="ECO:0000256" key="1">
    <source>
        <dbReference type="SAM" id="MobiDB-lite"/>
    </source>
</evidence>
<dbReference type="Proteomes" id="UP000294933">
    <property type="component" value="Unassembled WGS sequence"/>
</dbReference>
<keyword evidence="3" id="KW-1185">Reference proteome</keyword>
<feature type="compositionally biased region" description="Polar residues" evidence="1">
    <location>
        <begin position="594"/>
        <end position="614"/>
    </location>
</feature>
<feature type="compositionally biased region" description="Basic and acidic residues" evidence="1">
    <location>
        <begin position="698"/>
        <end position="710"/>
    </location>
</feature>
<dbReference type="VEuPathDB" id="FungiDB:BD410DRAFT_786353"/>